<evidence type="ECO:0000313" key="5">
    <source>
        <dbReference type="EMBL" id="KAL0261304.1"/>
    </source>
</evidence>
<dbReference type="SUPFAM" id="SSF110738">
    <property type="entry name" value="Glycerate kinase I"/>
    <property type="match status" value="1"/>
</dbReference>
<evidence type="ECO:0000313" key="6">
    <source>
        <dbReference type="Proteomes" id="UP001430584"/>
    </source>
</evidence>
<feature type="compositionally biased region" description="Basic and acidic residues" evidence="4">
    <location>
        <begin position="19"/>
        <end position="30"/>
    </location>
</feature>
<dbReference type="InterPro" id="IPR036129">
    <property type="entry name" value="Glycerate_kinase_sf"/>
</dbReference>
<dbReference type="RefSeq" id="XP_066634333.1">
    <property type="nucleotide sequence ID" value="XM_066776452.1"/>
</dbReference>
<feature type="region of interest" description="Disordered" evidence="4">
    <location>
        <begin position="105"/>
        <end position="125"/>
    </location>
</feature>
<dbReference type="EMBL" id="JAJVCZ030000004">
    <property type="protein sequence ID" value="KAL0261304.1"/>
    <property type="molecule type" value="Genomic_DNA"/>
</dbReference>
<dbReference type="Gene3D" id="3.40.50.10350">
    <property type="entry name" value="Glycerate kinase, domain 1"/>
    <property type="match status" value="1"/>
</dbReference>
<keyword evidence="6" id="KW-1185">Reference proteome</keyword>
<accession>A0ABR3CL66</accession>
<keyword evidence="2" id="KW-0808">Transferase</keyword>
<gene>
    <name evidence="5" type="ORF">SLS55_005001</name>
</gene>
<evidence type="ECO:0000256" key="2">
    <source>
        <dbReference type="ARBA" id="ARBA00022679"/>
    </source>
</evidence>
<dbReference type="PIRSF" id="PIRSF006078">
    <property type="entry name" value="GlxK"/>
    <property type="match status" value="1"/>
</dbReference>
<evidence type="ECO:0008006" key="7">
    <source>
        <dbReference type="Google" id="ProtNLM"/>
    </source>
</evidence>
<dbReference type="PANTHER" id="PTHR21599">
    <property type="entry name" value="GLYCERATE KINASE"/>
    <property type="match status" value="1"/>
</dbReference>
<reference evidence="5 6" key="1">
    <citation type="submission" date="2024-02" db="EMBL/GenBank/DDBJ databases">
        <title>De novo assembly and annotation of 12 fungi associated with fruit tree decline syndrome in Ontario, Canada.</title>
        <authorList>
            <person name="Sulman M."/>
            <person name="Ellouze W."/>
            <person name="Ilyukhin E."/>
        </authorList>
    </citation>
    <scope>NUCLEOTIDE SEQUENCE [LARGE SCALE GENOMIC DNA]</scope>
    <source>
        <strain evidence="5 6">FDS-637</strain>
    </source>
</reference>
<dbReference type="GeneID" id="92009086"/>
<dbReference type="InterPro" id="IPR018197">
    <property type="entry name" value="Glycerate_kinase_RE-like"/>
</dbReference>
<evidence type="ECO:0000256" key="3">
    <source>
        <dbReference type="ARBA" id="ARBA00022777"/>
    </source>
</evidence>
<dbReference type="Pfam" id="PF02595">
    <property type="entry name" value="Gly_kinase"/>
    <property type="match status" value="1"/>
</dbReference>
<dbReference type="Proteomes" id="UP001430584">
    <property type="component" value="Unassembled WGS sequence"/>
</dbReference>
<proteinExistence type="inferred from homology"/>
<sequence length="429" mass="43817">MGMIMDSTLPISEARKRRCTTEDDIRRSEVNESLSPSEVASSITRGIHRALPSAAVRAVPLADGGEGFARALVAATRGTLHPVTVTGPVGEPVLAHYGILGDIDNSSNNNNNNKADERTPTTTQPTTKTAVIDIASAAGLALVPPHARDPTTTTTFGVGQLIAAALAAGAQRIVIGAGDSGTSDAGAGMLQALGARLLDAHGRELPRACGGAALRALADVDVGGLDQRLRGVRIEAPCNWRNVLCGPNGVARVYGPQKGATEAQVEVLARALEVYAEVVGGRLGVEVAEVPGGGASGGLGAGLLVLGARLRPRYEAVMEYFGIGDLFEEEGGCQLVVTAEGGLDGQTPRGKIPAEVASRAKAVGIPVIALAGTVGRDAGVNYGAGIDAFTSILRGPTTLDEAIGQAEDLLVDAAESAMRMVMVGMAMRV</sequence>
<dbReference type="Gene3D" id="3.90.1510.10">
    <property type="entry name" value="Glycerate kinase, domain 2"/>
    <property type="match status" value="1"/>
</dbReference>
<name>A0ABR3CL66_9PEZI</name>
<dbReference type="InterPro" id="IPR004381">
    <property type="entry name" value="Glycerate_kinase"/>
</dbReference>
<evidence type="ECO:0000256" key="4">
    <source>
        <dbReference type="SAM" id="MobiDB-lite"/>
    </source>
</evidence>
<dbReference type="PANTHER" id="PTHR21599:SF0">
    <property type="entry name" value="GLYCERATE KINASE"/>
    <property type="match status" value="1"/>
</dbReference>
<organism evidence="5 6">
    <name type="scientific">Diplodia seriata</name>
    <dbReference type="NCBI Taxonomy" id="420778"/>
    <lineage>
        <taxon>Eukaryota</taxon>
        <taxon>Fungi</taxon>
        <taxon>Dikarya</taxon>
        <taxon>Ascomycota</taxon>
        <taxon>Pezizomycotina</taxon>
        <taxon>Dothideomycetes</taxon>
        <taxon>Dothideomycetes incertae sedis</taxon>
        <taxon>Botryosphaeriales</taxon>
        <taxon>Botryosphaeriaceae</taxon>
        <taxon>Diplodia</taxon>
    </lineage>
</organism>
<comment type="caution">
    <text evidence="5">The sequence shown here is derived from an EMBL/GenBank/DDBJ whole genome shotgun (WGS) entry which is preliminary data.</text>
</comment>
<dbReference type="InterPro" id="IPR018193">
    <property type="entry name" value="Glyc_kinase_flavodox-like_fold"/>
</dbReference>
<dbReference type="NCBIfam" id="TIGR00045">
    <property type="entry name" value="glycerate kinase"/>
    <property type="match status" value="1"/>
</dbReference>
<evidence type="ECO:0000256" key="1">
    <source>
        <dbReference type="ARBA" id="ARBA00006284"/>
    </source>
</evidence>
<feature type="region of interest" description="Disordered" evidence="4">
    <location>
        <begin position="1"/>
        <end position="37"/>
    </location>
</feature>
<keyword evidence="3" id="KW-0418">Kinase</keyword>
<comment type="similarity">
    <text evidence="1">Belongs to the glycerate kinase type-1 family.</text>
</comment>
<protein>
    <recommendedName>
        <fullName evidence="7">Glycerate kinase</fullName>
    </recommendedName>
</protein>